<reference evidence="6" key="1">
    <citation type="journal article" date="2019" name="Int. J. Syst. Evol. Microbiol.">
        <title>The Global Catalogue of Microorganisms (GCM) 10K type strain sequencing project: providing services to taxonomists for standard genome sequencing and annotation.</title>
        <authorList>
            <consortium name="The Broad Institute Genomics Platform"/>
            <consortium name="The Broad Institute Genome Sequencing Center for Infectious Disease"/>
            <person name="Wu L."/>
            <person name="Ma J."/>
        </authorList>
    </citation>
    <scope>NUCLEOTIDE SEQUENCE [LARGE SCALE GENOMIC DNA]</scope>
    <source>
        <strain evidence="6">JCM 31037</strain>
    </source>
</reference>
<name>A0ABW3YND2_9ACTN</name>
<dbReference type="SUPFAM" id="SSF46894">
    <property type="entry name" value="C-terminal effector domain of the bipartite response regulators"/>
    <property type="match status" value="1"/>
</dbReference>
<dbReference type="Gene3D" id="1.10.10.10">
    <property type="entry name" value="Winged helix-like DNA-binding domain superfamily/Winged helix DNA-binding domain"/>
    <property type="match status" value="1"/>
</dbReference>
<dbReference type="InterPro" id="IPR036388">
    <property type="entry name" value="WH-like_DNA-bd_sf"/>
</dbReference>
<dbReference type="PROSITE" id="PS00622">
    <property type="entry name" value="HTH_LUXR_1"/>
    <property type="match status" value="1"/>
</dbReference>
<dbReference type="PROSITE" id="PS50043">
    <property type="entry name" value="HTH_LUXR_2"/>
    <property type="match status" value="1"/>
</dbReference>
<dbReference type="PANTHER" id="PTHR44688:SF16">
    <property type="entry name" value="DNA-BINDING TRANSCRIPTIONAL ACTIVATOR DEVR_DOSR"/>
    <property type="match status" value="1"/>
</dbReference>
<dbReference type="Pfam" id="PF13191">
    <property type="entry name" value="AAA_16"/>
    <property type="match status" value="1"/>
</dbReference>
<dbReference type="Pfam" id="PF00196">
    <property type="entry name" value="GerE"/>
    <property type="match status" value="1"/>
</dbReference>
<evidence type="ECO:0000313" key="5">
    <source>
        <dbReference type="EMBL" id="MFD1326101.1"/>
    </source>
</evidence>
<dbReference type="SMART" id="SM00421">
    <property type="entry name" value="HTH_LUXR"/>
    <property type="match status" value="1"/>
</dbReference>
<dbReference type="InterPro" id="IPR000792">
    <property type="entry name" value="Tscrpt_reg_LuxR_C"/>
</dbReference>
<keyword evidence="3" id="KW-0804">Transcription</keyword>
<dbReference type="Gene3D" id="3.40.50.300">
    <property type="entry name" value="P-loop containing nucleotide triphosphate hydrolases"/>
    <property type="match status" value="1"/>
</dbReference>
<evidence type="ECO:0000256" key="2">
    <source>
        <dbReference type="ARBA" id="ARBA00023125"/>
    </source>
</evidence>
<dbReference type="InterPro" id="IPR027417">
    <property type="entry name" value="P-loop_NTPase"/>
</dbReference>
<proteinExistence type="predicted"/>
<dbReference type="PANTHER" id="PTHR44688">
    <property type="entry name" value="DNA-BINDING TRANSCRIPTIONAL ACTIVATOR DEVR_DOSR"/>
    <property type="match status" value="1"/>
</dbReference>
<protein>
    <submittedName>
        <fullName evidence="5">LuxR C-terminal-related transcriptional regulator</fullName>
    </submittedName>
</protein>
<keyword evidence="6" id="KW-1185">Reference proteome</keyword>
<sequence>MGRRNEIDRWEKVLDRARGGRPSVVDVVGEPGVGKTTLLAAFAERARAQGIATSTELPRRSERERRDAALRVLLLDDVERAPGASTRAVAELLDRPPDNALVVVLARRTRQTSPWLLRALGTAKADSIALCGLAADELSPLGAAQLCSAHRHRELRQADGNPQFVKTLAAWCAGPGKCAGGPLPEPHLAVPGEAAGTRAEIAHLPASSKLVCHAAAVAADIVDPALLSTVAQLSQDEVLTGIDDLLAADLIRPVGSTGQLRFRTLMTRWVCYASAPGGWRFGAHLRALRILRERGEPADLCAVHVERTGRVGDLDGVRHLVEAARLTAPLAPHTAAYWYSAALRLLHSGAHAELYQELDAERSRCATQSAASEAVPEHLAPALHPLPAAGPSELHQLSCREYEVAVLVSRGRTNQQIARALGLSHKTIETHLSRVFTKLNVCSRAEVANLVGRTEVAEAAVAS</sequence>
<dbReference type="CDD" id="cd00009">
    <property type="entry name" value="AAA"/>
    <property type="match status" value="1"/>
</dbReference>
<organism evidence="5 6">
    <name type="scientific">Micromonospora sonneratiae</name>
    <dbReference type="NCBI Taxonomy" id="1184706"/>
    <lineage>
        <taxon>Bacteria</taxon>
        <taxon>Bacillati</taxon>
        <taxon>Actinomycetota</taxon>
        <taxon>Actinomycetes</taxon>
        <taxon>Micromonosporales</taxon>
        <taxon>Micromonosporaceae</taxon>
        <taxon>Micromonospora</taxon>
    </lineage>
</organism>
<dbReference type="RefSeq" id="WP_377579244.1">
    <property type="nucleotide sequence ID" value="NZ_JBHTMP010000118.1"/>
</dbReference>
<dbReference type="Proteomes" id="UP001597260">
    <property type="component" value="Unassembled WGS sequence"/>
</dbReference>
<dbReference type="InterPro" id="IPR016032">
    <property type="entry name" value="Sig_transdc_resp-reg_C-effctor"/>
</dbReference>
<keyword evidence="2" id="KW-0238">DNA-binding</keyword>
<dbReference type="InterPro" id="IPR003593">
    <property type="entry name" value="AAA+_ATPase"/>
</dbReference>
<dbReference type="SUPFAM" id="SSF52540">
    <property type="entry name" value="P-loop containing nucleoside triphosphate hydrolases"/>
    <property type="match status" value="1"/>
</dbReference>
<dbReference type="SMART" id="SM00382">
    <property type="entry name" value="AAA"/>
    <property type="match status" value="1"/>
</dbReference>
<accession>A0ABW3YND2</accession>
<dbReference type="InterPro" id="IPR041664">
    <property type="entry name" value="AAA_16"/>
</dbReference>
<evidence type="ECO:0000256" key="1">
    <source>
        <dbReference type="ARBA" id="ARBA00023015"/>
    </source>
</evidence>
<dbReference type="CDD" id="cd06170">
    <property type="entry name" value="LuxR_C_like"/>
    <property type="match status" value="1"/>
</dbReference>
<feature type="domain" description="HTH luxR-type" evidence="4">
    <location>
        <begin position="390"/>
        <end position="455"/>
    </location>
</feature>
<evidence type="ECO:0000313" key="6">
    <source>
        <dbReference type="Proteomes" id="UP001597260"/>
    </source>
</evidence>
<comment type="caution">
    <text evidence="5">The sequence shown here is derived from an EMBL/GenBank/DDBJ whole genome shotgun (WGS) entry which is preliminary data.</text>
</comment>
<dbReference type="EMBL" id="JBHTMP010000118">
    <property type="protein sequence ID" value="MFD1326101.1"/>
    <property type="molecule type" value="Genomic_DNA"/>
</dbReference>
<evidence type="ECO:0000259" key="4">
    <source>
        <dbReference type="PROSITE" id="PS50043"/>
    </source>
</evidence>
<dbReference type="PRINTS" id="PR00038">
    <property type="entry name" value="HTHLUXR"/>
</dbReference>
<keyword evidence="1" id="KW-0805">Transcription regulation</keyword>
<evidence type="ECO:0000256" key="3">
    <source>
        <dbReference type="ARBA" id="ARBA00023163"/>
    </source>
</evidence>
<gene>
    <name evidence="5" type="ORF">ACFQ4H_33990</name>
</gene>